<keyword evidence="2" id="KW-1185">Reference proteome</keyword>
<sequence length="819" mass="91197">MKNFFWIGAVMVPLFCGAAKWRVNPQNVNEIIAKARAGDTVYFEAGRYADPVEFEKLKGKPDAPITITAAPGAGVVFDGTDELSNDWKKVTPDSAEGQRIQGAQWERIKTPVYSLKLAEPIHALLYEGRLMSDARWPNARWDDPWRLDRYMVLRRADVGSEKGRLLDGLPTENTLEESEKWIHYDRSQLTHRDEMLADTGISFKDAVVLMSHTWGSWATRVTGHEAGDNVLEYDTSFNGSGSIQSEAKGFLNNRIGWGRGTKKFEKSGHAGIHFSMWGLPALDIEEEWWYDAPTKTLYFIPPNGKKPAPGSVRGKRRDYLLTASACSNLIIKGFKFYGSAALLNECTDSRLEDCAFITGSYNKFSVANFDMPVTTRIYNRGSKVMHGNTLLNCSFTYCDGNAFEGRSAGLSIDNVLIKHTQQTTLGLDSRSMSINRPLLVRRVTIEDVGASVGIKGGGIDSVYELNNISRFGGLQYDGASLQMGGREKFIYRYNWSHDHPKRSYRFDAGSYPDFANAFGEMSYNVAWNTPGGFALKGDDLLLHNNTLIGGGFELFNMKRWASKNERTVVANNIVQYMSAGNYDWDKPAVKKSTTENKLITDEDYWLKETKVPDTHPTLIGKNGGEFDDGHARGPKKSPVLAILKNNVLEEPSSMLRDPSNLDFRPKTGSALIGGGVKLTENDVLWKEVPFTGSNAWKKRAPSVGAYEAGAQVYWIPGYKFSHASTPVPPDGTVTARPDCGLMWLGGYLADTHHLFVGTSAEVVERAEKLDPAYRGSFKDERNVYAFNKALPAGTQVFWRVDAERDGTLVKGPVWHFSVK</sequence>
<dbReference type="EMBL" id="CAAHFG010000003">
    <property type="protein sequence ID" value="VGO16373.1"/>
    <property type="molecule type" value="Genomic_DNA"/>
</dbReference>
<proteinExistence type="predicted"/>
<dbReference type="PANTHER" id="PTHR36453">
    <property type="entry name" value="SECRETED PROTEIN-RELATED"/>
    <property type="match status" value="1"/>
</dbReference>
<accession>A0A6C2U946</accession>
<evidence type="ECO:0000313" key="2">
    <source>
        <dbReference type="Proteomes" id="UP000366872"/>
    </source>
</evidence>
<dbReference type="Gene3D" id="2.160.20.10">
    <property type="entry name" value="Single-stranded right-handed beta-helix, Pectin lyase-like"/>
    <property type="match status" value="2"/>
</dbReference>
<protein>
    <recommendedName>
        <fullName evidence="3">Right handed beta helix domain-containing protein</fullName>
    </recommendedName>
</protein>
<gene>
    <name evidence="1" type="ORF">PDESU_04964</name>
</gene>
<dbReference type="InterPro" id="IPR012334">
    <property type="entry name" value="Pectin_lyas_fold"/>
</dbReference>
<dbReference type="SUPFAM" id="SSF51126">
    <property type="entry name" value="Pectin lyase-like"/>
    <property type="match status" value="1"/>
</dbReference>
<dbReference type="AlphaFoldDB" id="A0A6C2U946"/>
<dbReference type="PANTHER" id="PTHR36453:SF1">
    <property type="entry name" value="RIGHT HANDED BETA HELIX DOMAIN-CONTAINING PROTEIN"/>
    <property type="match status" value="1"/>
</dbReference>
<reference evidence="1 2" key="1">
    <citation type="submission" date="2019-04" db="EMBL/GenBank/DDBJ databases">
        <authorList>
            <person name="Van Vliet M D."/>
        </authorList>
    </citation>
    <scope>NUCLEOTIDE SEQUENCE [LARGE SCALE GENOMIC DNA]</scope>
    <source>
        <strain evidence="1 2">F1</strain>
    </source>
</reference>
<dbReference type="Proteomes" id="UP000366872">
    <property type="component" value="Unassembled WGS sequence"/>
</dbReference>
<name>A0A6C2U946_PONDE</name>
<evidence type="ECO:0008006" key="3">
    <source>
        <dbReference type="Google" id="ProtNLM"/>
    </source>
</evidence>
<evidence type="ECO:0000313" key="1">
    <source>
        <dbReference type="EMBL" id="VGO16373.1"/>
    </source>
</evidence>
<organism evidence="1 2">
    <name type="scientific">Pontiella desulfatans</name>
    <dbReference type="NCBI Taxonomy" id="2750659"/>
    <lineage>
        <taxon>Bacteria</taxon>
        <taxon>Pseudomonadati</taxon>
        <taxon>Kiritimatiellota</taxon>
        <taxon>Kiritimatiellia</taxon>
        <taxon>Kiritimatiellales</taxon>
        <taxon>Pontiellaceae</taxon>
        <taxon>Pontiella</taxon>
    </lineage>
</organism>
<dbReference type="RefSeq" id="WP_136081896.1">
    <property type="nucleotide sequence ID" value="NZ_CAAHFG010000003.1"/>
</dbReference>
<dbReference type="InterPro" id="IPR011050">
    <property type="entry name" value="Pectin_lyase_fold/virulence"/>
</dbReference>